<dbReference type="Gene3D" id="3.40.50.720">
    <property type="entry name" value="NAD(P)-binding Rossmann-like Domain"/>
    <property type="match status" value="1"/>
</dbReference>
<dbReference type="AlphaFoldDB" id="A0A1M5EYX9"/>
<evidence type="ECO:0000256" key="1">
    <source>
        <dbReference type="ARBA" id="ARBA00006484"/>
    </source>
</evidence>
<evidence type="ECO:0000313" key="5">
    <source>
        <dbReference type="EMBL" id="SHF84366.1"/>
    </source>
</evidence>
<dbReference type="EMBL" id="FQUH01000018">
    <property type="protein sequence ID" value="SHF84366.1"/>
    <property type="molecule type" value="Genomic_DNA"/>
</dbReference>
<dbReference type="Proteomes" id="UP000184159">
    <property type="component" value="Unassembled WGS sequence"/>
</dbReference>
<dbReference type="PANTHER" id="PTHR43490">
    <property type="entry name" value="(+)-NEOMENTHOL DEHYDROGENASE"/>
    <property type="match status" value="1"/>
</dbReference>
<dbReference type="SUPFAM" id="SSF51735">
    <property type="entry name" value="NAD(P)-binding Rossmann-fold domains"/>
    <property type="match status" value="1"/>
</dbReference>
<dbReference type="InterPro" id="IPR045313">
    <property type="entry name" value="CBR1-like"/>
</dbReference>
<evidence type="ECO:0000256" key="3">
    <source>
        <dbReference type="ARBA" id="ARBA00023002"/>
    </source>
</evidence>
<dbReference type="PRINTS" id="PR00081">
    <property type="entry name" value="GDHRDH"/>
</dbReference>
<dbReference type="GO" id="GO:0016616">
    <property type="term" value="F:oxidoreductase activity, acting on the CH-OH group of donors, NAD or NADP as acceptor"/>
    <property type="evidence" value="ECO:0007669"/>
    <property type="project" value="InterPro"/>
</dbReference>
<evidence type="ECO:0000256" key="4">
    <source>
        <dbReference type="RuleBase" id="RU000363"/>
    </source>
</evidence>
<dbReference type="InterPro" id="IPR036291">
    <property type="entry name" value="NAD(P)-bd_dom_sf"/>
</dbReference>
<dbReference type="RefSeq" id="WP_072961753.1">
    <property type="nucleotide sequence ID" value="NZ_FQUH01000018.1"/>
</dbReference>
<name>A0A1M5EYX9_VIBGA</name>
<keyword evidence="6" id="KW-1185">Reference proteome</keyword>
<accession>A0A1M5EYX9</accession>
<comment type="similarity">
    <text evidence="1 4">Belongs to the short-chain dehydrogenases/reductases (SDR) family.</text>
</comment>
<proteinExistence type="inferred from homology"/>
<protein>
    <submittedName>
        <fullName evidence="5">NAD(P)-dependent dehydrogenase, short-chain alcohol dehydrogenase family</fullName>
    </submittedName>
</protein>
<reference evidence="6" key="1">
    <citation type="submission" date="2016-11" db="EMBL/GenBank/DDBJ databases">
        <authorList>
            <person name="Varghese N."/>
            <person name="Submissions S."/>
        </authorList>
    </citation>
    <scope>NUCLEOTIDE SEQUENCE [LARGE SCALE GENOMIC DNA]</scope>
    <source>
        <strain evidence="6">DSM 21264</strain>
    </source>
</reference>
<keyword evidence="3" id="KW-0560">Oxidoreductase</keyword>
<keyword evidence="2" id="KW-0521">NADP</keyword>
<dbReference type="PANTHER" id="PTHR43490:SF99">
    <property type="entry name" value="SHORT-CHAIN DEHYDROGENASE_REDUCTASE"/>
    <property type="match status" value="1"/>
</dbReference>
<dbReference type="PRINTS" id="PR00080">
    <property type="entry name" value="SDRFAMILY"/>
</dbReference>
<sequence>MNSKRIALITGANKGIGLQVSRELALLGYTVLIGARSKTLGTEVEKKFTEEGLSAVFVPIDVTDHNTIEAAANLIGKRFGRLDVLINNAGIALDAGMPPSQVSVESLRKTFETNVFGAFAVIQTMLPLLRKSEAGRIVNMSSGLGSLTQNSDPNYEFAHVKPLAYNSSKTAINALTVQLAYELQNTPIKINSADPGFTATDLNNHSGTRTVEQAAQIVVKLASLPESGPTGGFFDENGPVPW</sequence>
<dbReference type="Pfam" id="PF00106">
    <property type="entry name" value="adh_short"/>
    <property type="match status" value="1"/>
</dbReference>
<evidence type="ECO:0000256" key="2">
    <source>
        <dbReference type="ARBA" id="ARBA00022857"/>
    </source>
</evidence>
<dbReference type="InterPro" id="IPR002347">
    <property type="entry name" value="SDR_fam"/>
</dbReference>
<gene>
    <name evidence="5" type="ORF">SAMN02745781_03313</name>
</gene>
<dbReference type="CDD" id="cd05324">
    <property type="entry name" value="carb_red_PTCR-like_SDR_c"/>
    <property type="match status" value="1"/>
</dbReference>
<evidence type="ECO:0000313" key="6">
    <source>
        <dbReference type="Proteomes" id="UP000184159"/>
    </source>
</evidence>
<organism evidence="5 6">
    <name type="scientific">Vibrio gazogenes DSM 21264 = NBRC 103151</name>
    <dbReference type="NCBI Taxonomy" id="1123492"/>
    <lineage>
        <taxon>Bacteria</taxon>
        <taxon>Pseudomonadati</taxon>
        <taxon>Pseudomonadota</taxon>
        <taxon>Gammaproteobacteria</taxon>
        <taxon>Vibrionales</taxon>
        <taxon>Vibrionaceae</taxon>
        <taxon>Vibrio</taxon>
    </lineage>
</organism>